<evidence type="ECO:0008006" key="3">
    <source>
        <dbReference type="Google" id="ProtNLM"/>
    </source>
</evidence>
<dbReference type="Proteomes" id="UP000756387">
    <property type="component" value="Unassembled WGS sequence"/>
</dbReference>
<dbReference type="EMBL" id="JADCSA010000970">
    <property type="protein sequence ID" value="MBE7326209.1"/>
    <property type="molecule type" value="Genomic_DNA"/>
</dbReference>
<accession>A0ABR9RX92</accession>
<dbReference type="InterPro" id="IPR015943">
    <property type="entry name" value="WD40/YVTN_repeat-like_dom_sf"/>
</dbReference>
<evidence type="ECO:0000313" key="2">
    <source>
        <dbReference type="Proteomes" id="UP000756387"/>
    </source>
</evidence>
<dbReference type="InterPro" id="IPR011110">
    <property type="entry name" value="Reg_prop"/>
</dbReference>
<gene>
    <name evidence="1" type="ORF">IEQ44_16390</name>
</gene>
<sequence length="69" mass="7532">MKKDKEGNMWIGTSTGLNYVNPRGEPIKLLRKRITGSGLSHDRIGALAESTNRKIYIGTDGAGLDVFDP</sequence>
<organism evidence="1 2">
    <name type="scientific">Nocardioides malaquae</name>
    <dbReference type="NCBI Taxonomy" id="2773426"/>
    <lineage>
        <taxon>Bacteria</taxon>
        <taxon>Bacillati</taxon>
        <taxon>Actinomycetota</taxon>
        <taxon>Actinomycetes</taxon>
        <taxon>Propionibacteriales</taxon>
        <taxon>Nocardioidaceae</taxon>
        <taxon>Nocardioides</taxon>
    </lineage>
</organism>
<comment type="caution">
    <text evidence="1">The sequence shown here is derived from an EMBL/GenBank/DDBJ whole genome shotgun (WGS) entry which is preliminary data.</text>
</comment>
<name>A0ABR9RX92_9ACTN</name>
<proteinExistence type="predicted"/>
<dbReference type="Pfam" id="PF07494">
    <property type="entry name" value="Reg_prop"/>
    <property type="match status" value="1"/>
</dbReference>
<keyword evidence="2" id="KW-1185">Reference proteome</keyword>
<feature type="non-terminal residue" evidence="1">
    <location>
        <position position="69"/>
    </location>
</feature>
<protein>
    <recommendedName>
        <fullName evidence="3">Histidine kinase</fullName>
    </recommendedName>
</protein>
<evidence type="ECO:0000313" key="1">
    <source>
        <dbReference type="EMBL" id="MBE7326209.1"/>
    </source>
</evidence>
<reference evidence="1 2" key="1">
    <citation type="submission" date="2020-10" db="EMBL/GenBank/DDBJ databases">
        <title>Nocardioides sp. isolated from sludge.</title>
        <authorList>
            <person name="Zhang X."/>
        </authorList>
    </citation>
    <scope>NUCLEOTIDE SEQUENCE [LARGE SCALE GENOMIC DNA]</scope>
    <source>
        <strain evidence="1 2">Y6</strain>
    </source>
</reference>
<dbReference type="Gene3D" id="2.130.10.10">
    <property type="entry name" value="YVTN repeat-like/Quinoprotein amine dehydrogenase"/>
    <property type="match status" value="1"/>
</dbReference>